<evidence type="ECO:0000256" key="1">
    <source>
        <dbReference type="ARBA" id="ARBA00022963"/>
    </source>
</evidence>
<gene>
    <name evidence="4" type="primary">LIPN_0</name>
    <name evidence="4" type="ORF">g.7664</name>
</gene>
<evidence type="ECO:0000259" key="3">
    <source>
        <dbReference type="Pfam" id="PF00561"/>
    </source>
</evidence>
<proteinExistence type="predicted"/>
<dbReference type="InterPro" id="IPR029058">
    <property type="entry name" value="AB_hydrolase_fold"/>
</dbReference>
<dbReference type="GO" id="GO:0016042">
    <property type="term" value="P:lipid catabolic process"/>
    <property type="evidence" value="ECO:0007669"/>
    <property type="project" value="UniProtKB-KW"/>
</dbReference>
<dbReference type="PANTHER" id="PTHR11005">
    <property type="entry name" value="LYSOSOMAL ACID LIPASE-RELATED"/>
    <property type="match status" value="1"/>
</dbReference>
<feature type="domain" description="AB hydrolase-1" evidence="3">
    <location>
        <begin position="87"/>
        <end position="282"/>
    </location>
</feature>
<dbReference type="Pfam" id="PF00561">
    <property type="entry name" value="Abhydrolase_1"/>
    <property type="match status" value="1"/>
</dbReference>
<organism evidence="4">
    <name type="scientific">Aceria tosichella</name>
    <name type="common">wheat curl mite</name>
    <dbReference type="NCBI Taxonomy" id="561515"/>
    <lineage>
        <taxon>Eukaryota</taxon>
        <taxon>Metazoa</taxon>
        <taxon>Ecdysozoa</taxon>
        <taxon>Arthropoda</taxon>
        <taxon>Chelicerata</taxon>
        <taxon>Arachnida</taxon>
        <taxon>Acari</taxon>
        <taxon>Acariformes</taxon>
        <taxon>Trombidiformes</taxon>
        <taxon>Prostigmata</taxon>
        <taxon>Eupodina</taxon>
        <taxon>Eriophyoidea</taxon>
        <taxon>Eriophyidae</taxon>
        <taxon>Eriophyinae</taxon>
        <taxon>Aceriini</taxon>
        <taxon>Aceria</taxon>
    </lineage>
</organism>
<evidence type="ECO:0000313" key="4">
    <source>
        <dbReference type="EMBL" id="MDE45395.1"/>
    </source>
</evidence>
<evidence type="ECO:0000256" key="2">
    <source>
        <dbReference type="ARBA" id="ARBA00023098"/>
    </source>
</evidence>
<dbReference type="InterPro" id="IPR000073">
    <property type="entry name" value="AB_hydrolase_1"/>
</dbReference>
<keyword evidence="1" id="KW-0442">Lipid degradation</keyword>
<accession>A0A6G1S4G4</accession>
<sequence length="479" mass="52582">MLVIANLKLSMPYYLLVSLVLIIIISTHYVYADDFFEGPGVSAAEILRGRGFIADELYVETNSGYVLRLTRGRNPLIKGGSLRSKDPVLFIHGVLASANNFLLYSQGAEPRDFTNMSLVDMDLDELIERLADEPSAKSLPLLALNCGHEVWLLDRRGVPGSQQLIGDSRSIKTRPDQDEDSSQFGSILGYINNLFSGYSFVDQFRLTLDQRYWNYSLDEQARDDFPVTIDFILDNSPGASRVSVVGHSAGGAITLMALSLYPNELTSKISSCILWSPAYATGNDNPGFISTFEILLPIGSAITGPLPPPFLTIPAQTTLMLICSPPPTWTTLCKEFVDAQAGDSGGQQPAKPFLFASEYFSSSSHELVQLGQNINYPNKTVHAYDYGEAGNQAAYGQPTPPAYDLSVLTEFSSMSFYAGGTDTLVTPADVEQARAQLRVPSEYHKINTTFNHVGYFSHVDAPRLAIIPSMRELETLARK</sequence>
<dbReference type="Gene3D" id="3.40.50.1820">
    <property type="entry name" value="alpha/beta hydrolase"/>
    <property type="match status" value="1"/>
</dbReference>
<name>A0A6G1S4G4_9ACAR</name>
<dbReference type="SUPFAM" id="SSF53474">
    <property type="entry name" value="alpha/beta-Hydrolases"/>
    <property type="match status" value="1"/>
</dbReference>
<reference evidence="4" key="1">
    <citation type="submission" date="2018-10" db="EMBL/GenBank/DDBJ databases">
        <title>Transcriptome assembly of Aceria tosichella (Wheat curl mite) Type 2.</title>
        <authorList>
            <person name="Scully E.D."/>
            <person name="Geib S.M."/>
            <person name="Palmer N.A."/>
            <person name="Gupta A.K."/>
            <person name="Sarath G."/>
            <person name="Tatineni S."/>
        </authorList>
    </citation>
    <scope>NUCLEOTIDE SEQUENCE</scope>
    <source>
        <strain evidence="4">LincolnNE</strain>
    </source>
</reference>
<protein>
    <submittedName>
        <fullName evidence="4">Lipase member N</fullName>
    </submittedName>
</protein>
<dbReference type="EMBL" id="GGYP01000624">
    <property type="protein sequence ID" value="MDE45395.1"/>
    <property type="molecule type" value="Transcribed_RNA"/>
</dbReference>
<keyword evidence="2" id="KW-0443">Lipid metabolism</keyword>
<dbReference type="AlphaFoldDB" id="A0A6G1S4G4"/>